<dbReference type="GO" id="GO:0016787">
    <property type="term" value="F:hydrolase activity"/>
    <property type="evidence" value="ECO:0007669"/>
    <property type="project" value="UniProtKB-KW"/>
</dbReference>
<dbReference type="InterPro" id="IPR014015">
    <property type="entry name" value="Helicase_SF3_DNA-vir"/>
</dbReference>
<keyword evidence="2" id="KW-0378">Hydrolase</keyword>
<dbReference type="EMBL" id="LR798408">
    <property type="protein sequence ID" value="CAB5229724.1"/>
    <property type="molecule type" value="Genomic_DNA"/>
</dbReference>
<dbReference type="PANTHER" id="PTHR35372">
    <property type="entry name" value="ATP BINDING PROTEIN-RELATED"/>
    <property type="match status" value="1"/>
</dbReference>
<dbReference type="InterPro" id="IPR014818">
    <property type="entry name" value="Phage/plasmid_primase_P4_C"/>
</dbReference>
<proteinExistence type="predicted"/>
<evidence type="ECO:0000259" key="4">
    <source>
        <dbReference type="PROSITE" id="PS51206"/>
    </source>
</evidence>
<keyword evidence="3" id="KW-0067">ATP-binding</keyword>
<dbReference type="EMBL" id="LR797344">
    <property type="protein sequence ID" value="CAB4203797.1"/>
    <property type="molecule type" value="Genomic_DNA"/>
</dbReference>
<dbReference type="Pfam" id="PF08706">
    <property type="entry name" value="D5_N"/>
    <property type="match status" value="1"/>
</dbReference>
<evidence type="ECO:0000313" key="5">
    <source>
        <dbReference type="EMBL" id="CAB4136540.1"/>
    </source>
</evidence>
<protein>
    <submittedName>
        <fullName evidence="7">COG3378 Phage associated DNA primase</fullName>
    </submittedName>
</protein>
<organism evidence="7">
    <name type="scientific">uncultured Caudovirales phage</name>
    <dbReference type="NCBI Taxonomy" id="2100421"/>
    <lineage>
        <taxon>Viruses</taxon>
        <taxon>Duplodnaviria</taxon>
        <taxon>Heunggongvirae</taxon>
        <taxon>Uroviricota</taxon>
        <taxon>Caudoviricetes</taxon>
        <taxon>Peduoviridae</taxon>
        <taxon>Maltschvirus</taxon>
        <taxon>Maltschvirus maltsch</taxon>
    </lineage>
</organism>
<gene>
    <name evidence="6" type="ORF">UFOVP1388_6</name>
    <name evidence="7" type="ORF">UFOVP1565_11</name>
    <name evidence="5" type="ORF">UFOVP311_27</name>
</gene>
<evidence type="ECO:0000256" key="3">
    <source>
        <dbReference type="ARBA" id="ARBA00022840"/>
    </source>
</evidence>
<keyword evidence="1" id="KW-0547">Nucleotide-binding</keyword>
<evidence type="ECO:0000313" key="6">
    <source>
        <dbReference type="EMBL" id="CAB4203797.1"/>
    </source>
</evidence>
<dbReference type="Pfam" id="PF19263">
    <property type="entry name" value="DUF5906"/>
    <property type="match status" value="1"/>
</dbReference>
<dbReference type="InterPro" id="IPR027417">
    <property type="entry name" value="P-loop_NTPase"/>
</dbReference>
<feature type="domain" description="SF3 helicase" evidence="4">
    <location>
        <begin position="517"/>
        <end position="676"/>
    </location>
</feature>
<reference evidence="7" key="1">
    <citation type="submission" date="2020-05" db="EMBL/GenBank/DDBJ databases">
        <authorList>
            <person name="Chiriac C."/>
            <person name="Salcher M."/>
            <person name="Ghai R."/>
            <person name="Kavagutti S V."/>
        </authorList>
    </citation>
    <scope>NUCLEOTIDE SEQUENCE</scope>
</reference>
<evidence type="ECO:0000313" key="7">
    <source>
        <dbReference type="EMBL" id="CAB5229724.1"/>
    </source>
</evidence>
<dbReference type="SMART" id="SM00885">
    <property type="entry name" value="D5_N"/>
    <property type="match status" value="1"/>
</dbReference>
<dbReference type="InterPro" id="IPR006500">
    <property type="entry name" value="Helicase_put_C_phage/plasmid"/>
</dbReference>
<dbReference type="InterPro" id="IPR051620">
    <property type="entry name" value="ORF904-like_C"/>
</dbReference>
<dbReference type="InterPro" id="IPR045455">
    <property type="entry name" value="NrS-1_pol-like_helicase"/>
</dbReference>
<evidence type="ECO:0000256" key="2">
    <source>
        <dbReference type="ARBA" id="ARBA00022801"/>
    </source>
</evidence>
<dbReference type="PANTHER" id="PTHR35372:SF2">
    <property type="entry name" value="SF3 HELICASE DOMAIN-CONTAINING PROTEIN"/>
    <property type="match status" value="1"/>
</dbReference>
<dbReference type="SUPFAM" id="SSF52540">
    <property type="entry name" value="P-loop containing nucleoside triphosphate hydrolases"/>
    <property type="match status" value="1"/>
</dbReference>
<dbReference type="PROSITE" id="PS51206">
    <property type="entry name" value="SF3_HELICASE_1"/>
    <property type="match status" value="1"/>
</dbReference>
<sequence>MPFKTVTKTNPCPICGKGDQCSKTEDGGVCCFRPTGPQTGYRIQKSKGATDGREFTIYQPISNGSWQKPTKQPETNELWAAIYEYILTKFPCDEVEKQELFRRGGLSPDNFGSMPFSNSSTRREVAQELLEKFGEQIFQCPGISKNCPSGKGTLPWIEGAEGLMIPIKDWKGRIQGILIRPRLQDGNSKYLWMTSSNKGGASATPRLHIPTRTPQLLRQPVEIDGLWITEGALKANVVSGIYDIACVATPSNNLEPANAFIESQPMQKIVLAYDQDSNPVARKVTSKNLLKVYDKFPDHDFWLAVWDGATAKGIDDLLQAGGTYQLLPKHEALEYLKAHIGTEQTEITEYNYNPDSMLKTEWTEAMELVGAFGSDMKFMSEWEDFLMWNGSTWKTDKYGPGILYKKFLDRRMQMIADREADDPAMKWLIGGHKMSRMNAVMAHLKTEVEIRKRVSEIPVVRNVITCPNGTVDLTTGDIRKHSRDDWQMAACPTVYDPEATCPRWLQLLEDVFLGSADLINYVQKLFGMAITGAPNDHVFPVFCGDGRNGKTTVLGTIQKVLGDDLASTVVSDYLCKGNESHPTWLASFHGKRLMVANETARGMELNVALVKLLTGGDMITCRKLFQNEWSFNPTHTFILCTNEKPAIHESNIAIWARIALVPFKASFSEANGNLDTDLPTRILSESKGILAWLVEGALKYRSEGLTKPEEIKKQNAEYREDSDPEESVTSWLTQFSSPADNAWMKSSIIYQHYFNWCLEGGIKALGIKGFSISLSKDDKGFERRLSAGYKEFRRKVIPVKSVKIGKDDNSF</sequence>
<dbReference type="EMBL" id="LR796321">
    <property type="protein sequence ID" value="CAB4136540.1"/>
    <property type="molecule type" value="Genomic_DNA"/>
</dbReference>
<dbReference type="GO" id="GO:0005524">
    <property type="term" value="F:ATP binding"/>
    <property type="evidence" value="ECO:0007669"/>
    <property type="project" value="UniProtKB-KW"/>
</dbReference>
<name>A0A6J7XFL5_9CAUD</name>
<dbReference type="Gene3D" id="3.40.50.300">
    <property type="entry name" value="P-loop containing nucleotide triphosphate hydrolases"/>
    <property type="match status" value="1"/>
</dbReference>
<dbReference type="NCBIfam" id="TIGR01613">
    <property type="entry name" value="primase_Cterm"/>
    <property type="match status" value="1"/>
</dbReference>
<evidence type="ECO:0000256" key="1">
    <source>
        <dbReference type="ARBA" id="ARBA00022741"/>
    </source>
</evidence>
<accession>A0A6J7XFL5</accession>